<evidence type="ECO:0000256" key="1">
    <source>
        <dbReference type="ARBA" id="ARBA00023125"/>
    </source>
</evidence>
<dbReference type="GO" id="GO:0003677">
    <property type="term" value="F:DNA binding"/>
    <property type="evidence" value="ECO:0007669"/>
    <property type="project" value="UniProtKB-KW"/>
</dbReference>
<dbReference type="PANTHER" id="PTHR19303">
    <property type="entry name" value="TRANSPOSON"/>
    <property type="match status" value="1"/>
</dbReference>
<evidence type="ECO:0000256" key="3">
    <source>
        <dbReference type="SAM" id="SignalP"/>
    </source>
</evidence>
<evidence type="ECO:0000259" key="4">
    <source>
        <dbReference type="PROSITE" id="PS51253"/>
    </source>
</evidence>
<feature type="domain" description="HTH CENPB-type" evidence="4">
    <location>
        <begin position="51"/>
        <end position="120"/>
    </location>
</feature>
<feature type="chain" id="PRO_5042947189" description="HTH CENPB-type domain-containing protein" evidence="3">
    <location>
        <begin position="25"/>
        <end position="528"/>
    </location>
</feature>
<proteinExistence type="predicted"/>
<name>A0AAN5YZV9_FUSAU</name>
<comment type="caution">
    <text evidence="5">The sequence shown here is derived from an EMBL/GenBank/DDBJ whole genome shotgun (WGS) entry which is preliminary data.</text>
</comment>
<sequence length="528" mass="60189">MAQTADNTRILLALLLLQNIPTFTIELAAKVYNVGEHQLRSRQNEIRTRRNSTPKMRHLSSLEESAVVQFVFDTHARGFPLQVHFIKDMADALLADRGILPVKTQWADDFVQRHPELTAYLTQDLNNETTECSDLVAISDWFAMVEDMIAKFNIQPEDIWSLDEIDFEMEVAETGYFVATSEGQQSSTPVEAGNRGWATAIHAISGGGQAIPPFLIFAGQHQIDHWRQNNDVPPNWQIAVSKESSPSGQLDVDWLEHFHWHTRKQPPSRYRLLIVDGHRKYCPVDFQRYCWGYRIILLSVPDRSSYMLQPFDVGCLRSVKRIYYREPRPLTRSQITSIDETEFFSAFCASYRATMTEDKIQNAFKEAGLAPFNPRRVTSKLGVQPRTPSPAAETAQPLTPITSRTPETIPETQYDSKNLQKRVIDNVGSSLDSISEAITCFEKERSILLRKLALKDARIWELEEENEASSRRKRVKNNHVRDDGRMAIAIGQSRIDQVDADTQVAAESSRSRRHVKSAGPGVRHCRMH</sequence>
<dbReference type="Pfam" id="PF03184">
    <property type="entry name" value="DDE_1"/>
    <property type="match status" value="1"/>
</dbReference>
<dbReference type="PROSITE" id="PS51253">
    <property type="entry name" value="HTH_CENPB"/>
    <property type="match status" value="1"/>
</dbReference>
<protein>
    <recommendedName>
        <fullName evidence="4">HTH CENPB-type domain-containing protein</fullName>
    </recommendedName>
</protein>
<feature type="compositionally biased region" description="Polar residues" evidence="2">
    <location>
        <begin position="396"/>
        <end position="409"/>
    </location>
</feature>
<dbReference type="PANTHER" id="PTHR19303:SF74">
    <property type="entry name" value="POGO TRANSPOSABLE ELEMENT WITH KRAB DOMAIN"/>
    <property type="match status" value="1"/>
</dbReference>
<keyword evidence="1" id="KW-0238">DNA-binding</keyword>
<dbReference type="InterPro" id="IPR004875">
    <property type="entry name" value="DDE_SF_endonuclease_dom"/>
</dbReference>
<feature type="region of interest" description="Disordered" evidence="2">
    <location>
        <begin position="380"/>
        <end position="409"/>
    </location>
</feature>
<dbReference type="Proteomes" id="UP000537989">
    <property type="component" value="Unassembled WGS sequence"/>
</dbReference>
<organism evidence="5 6">
    <name type="scientific">Fusarium austroamericanum</name>
    <dbReference type="NCBI Taxonomy" id="282268"/>
    <lineage>
        <taxon>Eukaryota</taxon>
        <taxon>Fungi</taxon>
        <taxon>Dikarya</taxon>
        <taxon>Ascomycota</taxon>
        <taxon>Pezizomycotina</taxon>
        <taxon>Sordariomycetes</taxon>
        <taxon>Hypocreomycetidae</taxon>
        <taxon>Hypocreales</taxon>
        <taxon>Nectriaceae</taxon>
        <taxon>Fusarium</taxon>
    </lineage>
</organism>
<gene>
    <name evidence="5" type="ORF">FAUST_10983</name>
</gene>
<feature type="region of interest" description="Disordered" evidence="2">
    <location>
        <begin position="503"/>
        <end position="528"/>
    </location>
</feature>
<dbReference type="AlphaFoldDB" id="A0AAN5YZV9"/>
<dbReference type="EMBL" id="JAAMOD010000451">
    <property type="protein sequence ID" value="KAF5228592.1"/>
    <property type="molecule type" value="Genomic_DNA"/>
</dbReference>
<keyword evidence="6" id="KW-1185">Reference proteome</keyword>
<reference evidence="5 6" key="1">
    <citation type="submission" date="2020-02" db="EMBL/GenBank/DDBJ databases">
        <title>Identification and distribution of gene clusters putatively required for synthesis of sphingolipid metabolism inhibitors in phylogenetically diverse species of the filamentous fungus Fusarium.</title>
        <authorList>
            <person name="Kim H.-S."/>
            <person name="Busman M."/>
            <person name="Brown D.W."/>
            <person name="Divon H."/>
            <person name="Uhlig S."/>
            <person name="Proctor R.H."/>
        </authorList>
    </citation>
    <scope>NUCLEOTIDE SEQUENCE [LARGE SCALE GENOMIC DNA]</scope>
    <source>
        <strain evidence="5 6">NRRL 2903</strain>
    </source>
</reference>
<evidence type="ECO:0000313" key="6">
    <source>
        <dbReference type="Proteomes" id="UP000537989"/>
    </source>
</evidence>
<feature type="signal peptide" evidence="3">
    <location>
        <begin position="1"/>
        <end position="24"/>
    </location>
</feature>
<evidence type="ECO:0000313" key="5">
    <source>
        <dbReference type="EMBL" id="KAF5228592.1"/>
    </source>
</evidence>
<dbReference type="GO" id="GO:0005634">
    <property type="term" value="C:nucleus"/>
    <property type="evidence" value="ECO:0007669"/>
    <property type="project" value="TreeGrafter"/>
</dbReference>
<evidence type="ECO:0000256" key="2">
    <source>
        <dbReference type="SAM" id="MobiDB-lite"/>
    </source>
</evidence>
<dbReference type="InterPro" id="IPR006600">
    <property type="entry name" value="HTH_CenpB_DNA-bd_dom"/>
</dbReference>
<accession>A0AAN5YZV9</accession>
<keyword evidence="3" id="KW-0732">Signal</keyword>
<dbReference type="InterPro" id="IPR050863">
    <property type="entry name" value="CenT-Element_Derived"/>
</dbReference>